<evidence type="ECO:0000313" key="2">
    <source>
        <dbReference type="EMBL" id="MET3598927.1"/>
    </source>
</evidence>
<protein>
    <submittedName>
        <fullName evidence="2">Nucleotidyltransferase</fullName>
    </submittedName>
</protein>
<evidence type="ECO:0000313" key="3">
    <source>
        <dbReference type="Proteomes" id="UP001549164"/>
    </source>
</evidence>
<evidence type="ECO:0000259" key="1">
    <source>
        <dbReference type="Pfam" id="PF01909"/>
    </source>
</evidence>
<keyword evidence="3" id="KW-1185">Reference proteome</keyword>
<dbReference type="EMBL" id="JBEPLY010000002">
    <property type="protein sequence ID" value="MET3598927.1"/>
    <property type="molecule type" value="Genomic_DNA"/>
</dbReference>
<dbReference type="RefSeq" id="WP_354433234.1">
    <property type="nucleotide sequence ID" value="NZ_JBEPLY010000002.1"/>
</dbReference>
<reference evidence="2 3" key="1">
    <citation type="submission" date="2024-06" db="EMBL/GenBank/DDBJ databases">
        <title>Genomic Encyclopedia of Type Strains, Phase IV (KMG-IV): sequencing the most valuable type-strain genomes for metagenomic binning, comparative biology and taxonomic classification.</title>
        <authorList>
            <person name="Goeker M."/>
        </authorList>
    </citation>
    <scope>NUCLEOTIDE SEQUENCE [LARGE SCALE GENOMIC DNA]</scope>
    <source>
        <strain evidence="2 3">DSM 28102</strain>
    </source>
</reference>
<dbReference type="InterPro" id="IPR002934">
    <property type="entry name" value="Polymerase_NTP_transf_dom"/>
</dbReference>
<gene>
    <name evidence="2" type="ORF">ABID12_000854</name>
</gene>
<comment type="caution">
    <text evidence="2">The sequence shown here is derived from an EMBL/GenBank/DDBJ whole genome shotgun (WGS) entry which is preliminary data.</text>
</comment>
<name>A0ABV2I9I7_9HYPH</name>
<sequence>MGSEDAIPTITGTIERSPEIDALYLSGSFAVGLEDEYSDIDFVLVAGEGASDAVAALWRKAVEAVGEPVLWRDRVTFPSLINAVTEDWLRIDVIILKPEQLKTRYRNELRVLFDRAGLRDTLADRPEQPQPDPKRLKYQFEEFIRILGLLDVAAGRGEYINGVTGIFHLRNLLVDLLIQETAAPHRGGALHLNRLITEEQKALMRSLPSPAATREAMIDVHLAYARAYLPRARRLATRRGVEWPERFEAATWKHLHDRLRIERPYDPA</sequence>
<feature type="domain" description="Polymerase nucleotidyl transferase" evidence="1">
    <location>
        <begin position="16"/>
        <end position="51"/>
    </location>
</feature>
<organism evidence="2 3">
    <name type="scientific">Martelella mangrovi</name>
    <dbReference type="NCBI Taxonomy" id="1397477"/>
    <lineage>
        <taxon>Bacteria</taxon>
        <taxon>Pseudomonadati</taxon>
        <taxon>Pseudomonadota</taxon>
        <taxon>Alphaproteobacteria</taxon>
        <taxon>Hyphomicrobiales</taxon>
        <taxon>Aurantimonadaceae</taxon>
        <taxon>Martelella</taxon>
    </lineage>
</organism>
<proteinExistence type="predicted"/>
<dbReference type="Gene3D" id="3.30.460.10">
    <property type="entry name" value="Beta Polymerase, domain 2"/>
    <property type="match status" value="1"/>
</dbReference>
<dbReference type="Proteomes" id="UP001549164">
    <property type="component" value="Unassembled WGS sequence"/>
</dbReference>
<dbReference type="InterPro" id="IPR043519">
    <property type="entry name" value="NT_sf"/>
</dbReference>
<accession>A0ABV2I9I7</accession>
<dbReference type="Pfam" id="PF01909">
    <property type="entry name" value="NTP_transf_2"/>
    <property type="match status" value="1"/>
</dbReference>
<dbReference type="SUPFAM" id="SSF81301">
    <property type="entry name" value="Nucleotidyltransferase"/>
    <property type="match status" value="1"/>
</dbReference>